<evidence type="ECO:0000313" key="2">
    <source>
        <dbReference type="Proteomes" id="UP001501005"/>
    </source>
</evidence>
<dbReference type="EMBL" id="BAAAHG010000046">
    <property type="protein sequence ID" value="GAA0925029.1"/>
    <property type="molecule type" value="Genomic_DNA"/>
</dbReference>
<accession>A0ABN1PB55</accession>
<protein>
    <submittedName>
        <fullName evidence="1">Uncharacterized protein</fullName>
    </submittedName>
</protein>
<keyword evidence="2" id="KW-1185">Reference proteome</keyword>
<comment type="caution">
    <text evidence="1">The sequence shown here is derived from an EMBL/GenBank/DDBJ whole genome shotgun (WGS) entry which is preliminary data.</text>
</comment>
<organism evidence="1 2">
    <name type="scientific">Streptomyces thermoalcalitolerans</name>
    <dbReference type="NCBI Taxonomy" id="65605"/>
    <lineage>
        <taxon>Bacteria</taxon>
        <taxon>Bacillati</taxon>
        <taxon>Actinomycetota</taxon>
        <taxon>Actinomycetes</taxon>
        <taxon>Kitasatosporales</taxon>
        <taxon>Streptomycetaceae</taxon>
        <taxon>Streptomyces</taxon>
    </lineage>
</organism>
<sequence>MSSPDFANGADRYAHVPTAMVYDTFAETAARLTGRYVYLSDNAASPEEREQWRQKVMELQEAEEAVPPYDRDQLIAHIQRWKAELARLKDNHG</sequence>
<dbReference type="Proteomes" id="UP001501005">
    <property type="component" value="Unassembled WGS sequence"/>
</dbReference>
<reference evidence="1 2" key="1">
    <citation type="journal article" date="2019" name="Int. J. Syst. Evol. Microbiol.">
        <title>The Global Catalogue of Microorganisms (GCM) 10K type strain sequencing project: providing services to taxonomists for standard genome sequencing and annotation.</title>
        <authorList>
            <consortium name="The Broad Institute Genomics Platform"/>
            <consortium name="The Broad Institute Genome Sequencing Center for Infectious Disease"/>
            <person name="Wu L."/>
            <person name="Ma J."/>
        </authorList>
    </citation>
    <scope>NUCLEOTIDE SEQUENCE [LARGE SCALE GENOMIC DNA]</scope>
    <source>
        <strain evidence="1 2">JCM 10673</strain>
    </source>
</reference>
<evidence type="ECO:0000313" key="1">
    <source>
        <dbReference type="EMBL" id="GAA0925029.1"/>
    </source>
</evidence>
<dbReference type="RefSeq" id="WP_344052819.1">
    <property type="nucleotide sequence ID" value="NZ_BAAAHG010000046.1"/>
</dbReference>
<proteinExistence type="predicted"/>
<name>A0ABN1PB55_9ACTN</name>
<gene>
    <name evidence="1" type="ORF">GCM10009549_45870</name>
</gene>